<name>A0A8G2BYN7_9BACT</name>
<organism evidence="1 2">
    <name type="scientific">Parabacteroides chinchillae</name>
    <dbReference type="NCBI Taxonomy" id="871327"/>
    <lineage>
        <taxon>Bacteria</taxon>
        <taxon>Pseudomonadati</taxon>
        <taxon>Bacteroidota</taxon>
        <taxon>Bacteroidia</taxon>
        <taxon>Bacteroidales</taxon>
        <taxon>Tannerellaceae</taxon>
        <taxon>Parabacteroides</taxon>
    </lineage>
</organism>
<keyword evidence="2" id="KW-1185">Reference proteome</keyword>
<accession>A0A8G2BYN7</accession>
<evidence type="ECO:0000313" key="1">
    <source>
        <dbReference type="EMBL" id="SEG21945.1"/>
    </source>
</evidence>
<protein>
    <submittedName>
        <fullName evidence="1">Uncharacterized protein</fullName>
    </submittedName>
</protein>
<dbReference type="Proteomes" id="UP000236725">
    <property type="component" value="Unassembled WGS sequence"/>
</dbReference>
<proteinExistence type="predicted"/>
<evidence type="ECO:0000313" key="2">
    <source>
        <dbReference type="Proteomes" id="UP000236725"/>
    </source>
</evidence>
<sequence>MSSSVHKDNGFAYILKAIGEKTYVNKKSSHPEDLIES</sequence>
<gene>
    <name evidence="1" type="ORF">SAMN05444001_12135</name>
</gene>
<dbReference type="AlphaFoldDB" id="A0A8G2BYN7"/>
<comment type="caution">
    <text evidence="1">The sequence shown here is derived from an EMBL/GenBank/DDBJ whole genome shotgun (WGS) entry which is preliminary data.</text>
</comment>
<dbReference type="EMBL" id="FNVS01000021">
    <property type="protein sequence ID" value="SEG21945.1"/>
    <property type="molecule type" value="Genomic_DNA"/>
</dbReference>
<reference evidence="1 2" key="1">
    <citation type="submission" date="2016-10" db="EMBL/GenBank/DDBJ databases">
        <authorList>
            <person name="Varghese N."/>
            <person name="Submissions S."/>
        </authorList>
    </citation>
    <scope>NUCLEOTIDE SEQUENCE [LARGE SCALE GENOMIC DNA]</scope>
    <source>
        <strain evidence="1 2">DSM 29073</strain>
    </source>
</reference>